<dbReference type="CTD" id="25346518"/>
<accession>W2TT73</accession>
<dbReference type="EMBL" id="KI657772">
    <property type="protein sequence ID" value="ETN85260.1"/>
    <property type="molecule type" value="Genomic_DNA"/>
</dbReference>
<feature type="transmembrane region" description="Helical" evidence="1">
    <location>
        <begin position="266"/>
        <end position="289"/>
    </location>
</feature>
<keyword evidence="1" id="KW-0812">Transmembrane</keyword>
<dbReference type="OMA" id="ITVRACF"/>
<gene>
    <name evidence="2" type="ORF">NECAME_06486</name>
</gene>
<feature type="transmembrane region" description="Helical" evidence="1">
    <location>
        <begin position="6"/>
        <end position="34"/>
    </location>
</feature>
<evidence type="ECO:0000313" key="2">
    <source>
        <dbReference type="EMBL" id="ETN85260.1"/>
    </source>
</evidence>
<name>W2TT73_NECAM</name>
<dbReference type="OrthoDB" id="5862640at2759"/>
<keyword evidence="3" id="KW-1185">Reference proteome</keyword>
<feature type="transmembrane region" description="Helical" evidence="1">
    <location>
        <begin position="129"/>
        <end position="147"/>
    </location>
</feature>
<feature type="transmembrane region" description="Helical" evidence="1">
    <location>
        <begin position="236"/>
        <end position="260"/>
    </location>
</feature>
<dbReference type="SUPFAM" id="SSF81321">
    <property type="entry name" value="Family A G protein-coupled receptor-like"/>
    <property type="match status" value="1"/>
</dbReference>
<proteinExistence type="predicted"/>
<keyword evidence="1" id="KW-1133">Transmembrane helix</keyword>
<evidence type="ECO:0008006" key="4">
    <source>
        <dbReference type="Google" id="ProtNLM"/>
    </source>
</evidence>
<dbReference type="GeneID" id="25346518"/>
<dbReference type="AlphaFoldDB" id="W2TT73"/>
<evidence type="ECO:0000313" key="3">
    <source>
        <dbReference type="Proteomes" id="UP000053676"/>
    </source>
</evidence>
<dbReference type="Proteomes" id="UP000053676">
    <property type="component" value="Unassembled WGS sequence"/>
</dbReference>
<dbReference type="Gene3D" id="1.20.1070.10">
    <property type="entry name" value="Rhodopsin 7-helix transmembrane proteins"/>
    <property type="match status" value="1"/>
</dbReference>
<sequence>MGDLTVNVGATTFMCILYVSLGTLSIICNSFNLLIWLSDQHLRQKYIYLMALDAGELVNGISYVLVGTGRGTALIGGYLSQPITVRACFFDKYWPHSLILGTELPSFGIILISCERLCAVLRPAAYNRIFMGKFKVALLLTVPLAGIMRGTKVSRQFQISVAIAGLSTLGDAGDLIAATQHCAIIASTAIWYSTFHFVFIVFAYVISFISIFVVWRISSKFARGRVGKDNRLGIMLLITGSSIILVASESIVMLFIRWNVCTFSDLVVALTYAMPGFLSIFNTIINILFRPEFRRQFFTIIGARDPSLAVQTTWVNPIQSKMPLTTTSSRTRTKMR</sequence>
<feature type="transmembrane region" description="Helical" evidence="1">
    <location>
        <begin position="190"/>
        <end position="215"/>
    </location>
</feature>
<organism evidence="2 3">
    <name type="scientific">Necator americanus</name>
    <name type="common">Human hookworm</name>
    <dbReference type="NCBI Taxonomy" id="51031"/>
    <lineage>
        <taxon>Eukaryota</taxon>
        <taxon>Metazoa</taxon>
        <taxon>Ecdysozoa</taxon>
        <taxon>Nematoda</taxon>
        <taxon>Chromadorea</taxon>
        <taxon>Rhabditida</taxon>
        <taxon>Rhabditina</taxon>
        <taxon>Rhabditomorpha</taxon>
        <taxon>Strongyloidea</taxon>
        <taxon>Ancylostomatidae</taxon>
        <taxon>Bunostominae</taxon>
        <taxon>Necator</taxon>
    </lineage>
</organism>
<evidence type="ECO:0000256" key="1">
    <source>
        <dbReference type="SAM" id="Phobius"/>
    </source>
</evidence>
<protein>
    <recommendedName>
        <fullName evidence="4">G-protein coupled receptors family 1 profile domain-containing protein</fullName>
    </recommendedName>
</protein>
<reference evidence="3" key="1">
    <citation type="journal article" date="2014" name="Nat. Genet.">
        <title>Genome of the human hookworm Necator americanus.</title>
        <authorList>
            <person name="Tang Y.T."/>
            <person name="Gao X."/>
            <person name="Rosa B.A."/>
            <person name="Abubucker S."/>
            <person name="Hallsworth-Pepin K."/>
            <person name="Martin J."/>
            <person name="Tyagi R."/>
            <person name="Heizer E."/>
            <person name="Zhang X."/>
            <person name="Bhonagiri-Palsikar V."/>
            <person name="Minx P."/>
            <person name="Warren W.C."/>
            <person name="Wang Q."/>
            <person name="Zhan B."/>
            <person name="Hotez P.J."/>
            <person name="Sternberg P.W."/>
            <person name="Dougall A."/>
            <person name="Gaze S.T."/>
            <person name="Mulvenna J."/>
            <person name="Sotillo J."/>
            <person name="Ranganathan S."/>
            <person name="Rabelo E.M."/>
            <person name="Wilson R.K."/>
            <person name="Felgner P.L."/>
            <person name="Bethony J."/>
            <person name="Hawdon J.M."/>
            <person name="Gasser R.B."/>
            <person name="Loukas A."/>
            <person name="Mitreva M."/>
        </authorList>
    </citation>
    <scope>NUCLEOTIDE SEQUENCE [LARGE SCALE GENOMIC DNA]</scope>
</reference>
<keyword evidence="1" id="KW-0472">Membrane</keyword>
<dbReference type="KEGG" id="nai:NECAME_06486"/>